<reference evidence="3" key="1">
    <citation type="submission" date="2021-06" db="EMBL/GenBank/DDBJ databases">
        <title>Comparative genomics, transcriptomics and evolutionary studies reveal genomic signatures of adaptation to plant cell wall in hemibiotrophic fungi.</title>
        <authorList>
            <consortium name="DOE Joint Genome Institute"/>
            <person name="Baroncelli R."/>
            <person name="Diaz J.F."/>
            <person name="Benocci T."/>
            <person name="Peng M."/>
            <person name="Battaglia E."/>
            <person name="Haridas S."/>
            <person name="Andreopoulos W."/>
            <person name="Labutti K."/>
            <person name="Pangilinan J."/>
            <person name="Floch G.L."/>
            <person name="Makela M.R."/>
            <person name="Henrissat B."/>
            <person name="Grigoriev I.V."/>
            <person name="Crouch J.A."/>
            <person name="De Vries R.P."/>
            <person name="Sukno S.A."/>
            <person name="Thon M.R."/>
        </authorList>
    </citation>
    <scope>NUCLEOTIDE SEQUENCE</scope>
    <source>
        <strain evidence="3">MAFF235873</strain>
    </source>
</reference>
<organism evidence="3 4">
    <name type="scientific">Colletotrichum zoysiae</name>
    <dbReference type="NCBI Taxonomy" id="1216348"/>
    <lineage>
        <taxon>Eukaryota</taxon>
        <taxon>Fungi</taxon>
        <taxon>Dikarya</taxon>
        <taxon>Ascomycota</taxon>
        <taxon>Pezizomycotina</taxon>
        <taxon>Sordariomycetes</taxon>
        <taxon>Hypocreomycetidae</taxon>
        <taxon>Glomerellales</taxon>
        <taxon>Glomerellaceae</taxon>
        <taxon>Colletotrichum</taxon>
        <taxon>Colletotrichum graminicola species complex</taxon>
    </lineage>
</organism>
<comment type="caution">
    <text evidence="3">The sequence shown here is derived from an EMBL/GenBank/DDBJ whole genome shotgun (WGS) entry which is preliminary data.</text>
</comment>
<keyword evidence="2" id="KW-0732">Signal</keyword>
<accession>A0AAD9HSZ8</accession>
<evidence type="ECO:0000256" key="2">
    <source>
        <dbReference type="SAM" id="SignalP"/>
    </source>
</evidence>
<sequence>MRAASFFYGAAALLPLVNAQASTGAEAPLITASARNFFIFDTRPTGSLEASIIAYNSRNATYHVACPTADAACKKEGYWPAAVTHIEGSSWVGSNTATAGIEKQWGCRLGSGSRDVIPDQNGLCFVTTVDAAGSTTADTAMPVDTCFVSAHSVVVAVTAGLEKVEAVHPIITQVEDDPSALLSYWSEWRATATCATFTSPAPYTGSVSQRPTTGATGSASSPVETGGGGGGGGGVKTATGTTSGTEADIGTETGTAAVASTSAPANGSSRALGDFSVVFGAAAAGLAALLWSEAVHVTLL</sequence>
<feature type="compositionally biased region" description="Gly residues" evidence="1">
    <location>
        <begin position="225"/>
        <end position="235"/>
    </location>
</feature>
<evidence type="ECO:0000256" key="1">
    <source>
        <dbReference type="SAM" id="MobiDB-lite"/>
    </source>
</evidence>
<feature type="signal peptide" evidence="2">
    <location>
        <begin position="1"/>
        <end position="19"/>
    </location>
</feature>
<name>A0AAD9HSZ8_9PEZI</name>
<feature type="chain" id="PRO_5042261467" description="LPXTG-domain-containing protein" evidence="2">
    <location>
        <begin position="20"/>
        <end position="300"/>
    </location>
</feature>
<proteinExistence type="predicted"/>
<dbReference type="AlphaFoldDB" id="A0AAD9HSZ8"/>
<evidence type="ECO:0000313" key="4">
    <source>
        <dbReference type="Proteomes" id="UP001232148"/>
    </source>
</evidence>
<feature type="region of interest" description="Disordered" evidence="1">
    <location>
        <begin position="201"/>
        <end position="249"/>
    </location>
</feature>
<feature type="compositionally biased region" description="Low complexity" evidence="1">
    <location>
        <begin position="236"/>
        <end position="245"/>
    </location>
</feature>
<feature type="compositionally biased region" description="Polar residues" evidence="1">
    <location>
        <begin position="201"/>
        <end position="223"/>
    </location>
</feature>
<dbReference type="EMBL" id="MU842820">
    <property type="protein sequence ID" value="KAK2033696.1"/>
    <property type="molecule type" value="Genomic_DNA"/>
</dbReference>
<dbReference type="Proteomes" id="UP001232148">
    <property type="component" value="Unassembled WGS sequence"/>
</dbReference>
<gene>
    <name evidence="3" type="ORF">LX32DRAFT_59891</name>
</gene>
<protein>
    <recommendedName>
        <fullName evidence="5">LPXTG-domain-containing protein</fullName>
    </recommendedName>
</protein>
<evidence type="ECO:0000313" key="3">
    <source>
        <dbReference type="EMBL" id="KAK2033696.1"/>
    </source>
</evidence>
<evidence type="ECO:0008006" key="5">
    <source>
        <dbReference type="Google" id="ProtNLM"/>
    </source>
</evidence>
<keyword evidence="4" id="KW-1185">Reference proteome</keyword>